<dbReference type="HOGENOM" id="CLU_162291_0_0_1"/>
<evidence type="ECO:0000313" key="2">
    <source>
        <dbReference type="Proteomes" id="UP000006591"/>
    </source>
</evidence>
<evidence type="ECO:0000313" key="1">
    <source>
        <dbReference type="EnsemblPlants" id="ONIVA10G14300.2"/>
    </source>
</evidence>
<organism evidence="1">
    <name type="scientific">Oryza nivara</name>
    <name type="common">Indian wild rice</name>
    <name type="synonym">Oryza sativa f. spontanea</name>
    <dbReference type="NCBI Taxonomy" id="4536"/>
    <lineage>
        <taxon>Eukaryota</taxon>
        <taxon>Viridiplantae</taxon>
        <taxon>Streptophyta</taxon>
        <taxon>Embryophyta</taxon>
        <taxon>Tracheophyta</taxon>
        <taxon>Spermatophyta</taxon>
        <taxon>Magnoliopsida</taxon>
        <taxon>Liliopsida</taxon>
        <taxon>Poales</taxon>
        <taxon>Poaceae</taxon>
        <taxon>BOP clade</taxon>
        <taxon>Oryzoideae</taxon>
        <taxon>Oryzeae</taxon>
        <taxon>Oryzinae</taxon>
        <taxon>Oryza</taxon>
    </lineage>
</organism>
<reference evidence="1" key="2">
    <citation type="submission" date="2018-04" db="EMBL/GenBank/DDBJ databases">
        <title>OnivRS2 (Oryza nivara Reference Sequence Version 2).</title>
        <authorList>
            <person name="Zhang J."/>
            <person name="Kudrna D."/>
            <person name="Lee S."/>
            <person name="Talag J."/>
            <person name="Rajasekar S."/>
            <person name="Welchert J."/>
            <person name="Hsing Y.-I."/>
            <person name="Wing R.A."/>
        </authorList>
    </citation>
    <scope>NUCLEOTIDE SEQUENCE [LARGE SCALE GENOMIC DNA]</scope>
</reference>
<dbReference type="Proteomes" id="UP000006591">
    <property type="component" value="Chromosome 10"/>
</dbReference>
<accession>A0A0E0ITX1</accession>
<dbReference type="Gramene" id="ONIVA10G14300.2">
    <property type="protein sequence ID" value="ONIVA10G14300.2"/>
    <property type="gene ID" value="ONIVA10G14300"/>
</dbReference>
<name>A0A0E0ITX1_ORYNI</name>
<reference evidence="1" key="1">
    <citation type="submission" date="2015-04" db="UniProtKB">
        <authorList>
            <consortium name="EnsemblPlants"/>
        </authorList>
    </citation>
    <scope>IDENTIFICATION</scope>
    <source>
        <strain evidence="1">SL10</strain>
    </source>
</reference>
<keyword evidence="2" id="KW-1185">Reference proteome</keyword>
<dbReference type="EnsemblPlants" id="ONIVA10G14300.2">
    <property type="protein sequence ID" value="ONIVA10G14300.2"/>
    <property type="gene ID" value="ONIVA10G14300"/>
</dbReference>
<proteinExistence type="predicted"/>
<protein>
    <submittedName>
        <fullName evidence="1">Uncharacterized protein</fullName>
    </submittedName>
</protein>
<dbReference type="AlphaFoldDB" id="A0A0E0ITX1"/>
<sequence length="126" mass="14280">MGYGPTQHILQRMEDNMMCPIKDQETMLVVAMDMNRQQDTGYRIEIQCLSMALQVSHVIVKHSNCLNHPTPQDNEMLHISGANAGTPRPPIRRGAWGGGVGWWLRLTGMHILEHMKDTNMTLAQFP</sequence>